<feature type="region of interest" description="Disordered" evidence="1">
    <location>
        <begin position="1"/>
        <end position="41"/>
    </location>
</feature>
<keyword evidence="2" id="KW-1133">Transmembrane helix</keyword>
<evidence type="ECO:0000313" key="4">
    <source>
        <dbReference type="Proteomes" id="UP001164743"/>
    </source>
</evidence>
<reference evidence="3" key="1">
    <citation type="submission" date="2022-10" db="EMBL/GenBank/DDBJ databases">
        <title>Puccinia triticina Genome sequencing and assembly.</title>
        <authorList>
            <person name="Li C."/>
        </authorList>
    </citation>
    <scope>NUCLEOTIDE SEQUENCE</scope>
    <source>
        <strain evidence="3">Pt15</strain>
    </source>
</reference>
<dbReference type="GeneID" id="77810880"/>
<evidence type="ECO:0000256" key="1">
    <source>
        <dbReference type="SAM" id="MobiDB-lite"/>
    </source>
</evidence>
<protein>
    <submittedName>
        <fullName evidence="3">Uncharacterized protein</fullName>
    </submittedName>
</protein>
<keyword evidence="2" id="KW-0812">Transmembrane</keyword>
<evidence type="ECO:0000313" key="3">
    <source>
        <dbReference type="EMBL" id="WAQ85667.1"/>
    </source>
</evidence>
<organism evidence="3 4">
    <name type="scientific">Puccinia triticina</name>
    <dbReference type="NCBI Taxonomy" id="208348"/>
    <lineage>
        <taxon>Eukaryota</taxon>
        <taxon>Fungi</taxon>
        <taxon>Dikarya</taxon>
        <taxon>Basidiomycota</taxon>
        <taxon>Pucciniomycotina</taxon>
        <taxon>Pucciniomycetes</taxon>
        <taxon>Pucciniales</taxon>
        <taxon>Pucciniaceae</taxon>
        <taxon>Puccinia</taxon>
    </lineage>
</organism>
<sequence length="101" mass="11029">MINLSAVTTPATKTNTRSPPLSLESDEEVEELGGSEPDESLIQPKPKFSAIFTPTVISVLLGSLLVFFQMSSLVTLILLFVYTRSEDGGLLICDRWVGQKL</sequence>
<name>A0ABY7CNV4_9BASI</name>
<feature type="compositionally biased region" description="Polar residues" evidence="1">
    <location>
        <begin position="1"/>
        <end position="17"/>
    </location>
</feature>
<feature type="transmembrane region" description="Helical" evidence="2">
    <location>
        <begin position="56"/>
        <end position="82"/>
    </location>
</feature>
<accession>A0ABY7CNV4</accession>
<keyword evidence="4" id="KW-1185">Reference proteome</keyword>
<keyword evidence="2" id="KW-0472">Membrane</keyword>
<evidence type="ECO:0000256" key="2">
    <source>
        <dbReference type="SAM" id="Phobius"/>
    </source>
</evidence>
<feature type="compositionally biased region" description="Acidic residues" evidence="1">
    <location>
        <begin position="24"/>
        <end position="39"/>
    </location>
</feature>
<gene>
    <name evidence="3" type="ORF">PtA15_6A295</name>
</gene>
<dbReference type="EMBL" id="CP110426">
    <property type="protein sequence ID" value="WAQ85667.1"/>
    <property type="molecule type" value="Genomic_DNA"/>
</dbReference>
<dbReference type="Proteomes" id="UP001164743">
    <property type="component" value="Chromosome 6A"/>
</dbReference>
<proteinExistence type="predicted"/>
<dbReference type="RefSeq" id="XP_053021222.1">
    <property type="nucleotide sequence ID" value="XM_053169985.1"/>
</dbReference>